<evidence type="ECO:0000313" key="2">
    <source>
        <dbReference type="EMBL" id="MEX8192360.1"/>
    </source>
</evidence>
<proteinExistence type="predicted"/>
<comment type="caution">
    <text evidence="2">The sequence shown here is derived from an EMBL/GenBank/DDBJ whole genome shotgun (WGS) entry which is preliminary data.</text>
</comment>
<keyword evidence="1" id="KW-1133">Transmembrane helix</keyword>
<dbReference type="RefSeq" id="WP_369337564.1">
    <property type="nucleotide sequence ID" value="NZ_JBFYGN010000005.1"/>
</dbReference>
<evidence type="ECO:0000313" key="3">
    <source>
        <dbReference type="Proteomes" id="UP001561046"/>
    </source>
</evidence>
<keyword evidence="1" id="KW-0472">Membrane</keyword>
<reference evidence="2 3" key="1">
    <citation type="journal article" date="2013" name="Int. J. Syst. Evol. Microbiol.">
        <title>Comamonas guangdongensis sp. nov., isolated from subterranean forest sediment, and emended description of the genus Comamonas.</title>
        <authorList>
            <person name="Zhang J."/>
            <person name="Wang Y."/>
            <person name="Zhou S."/>
            <person name="Wu C."/>
            <person name="He J."/>
            <person name="Li F."/>
        </authorList>
    </citation>
    <scope>NUCLEOTIDE SEQUENCE [LARGE SCALE GENOMIC DNA]</scope>
    <source>
        <strain evidence="2 3">CCTCC AB2011133</strain>
    </source>
</reference>
<protein>
    <submittedName>
        <fullName evidence="2">Uncharacterized protein</fullName>
    </submittedName>
</protein>
<feature type="transmembrane region" description="Helical" evidence="1">
    <location>
        <begin position="27"/>
        <end position="52"/>
    </location>
</feature>
<keyword evidence="3" id="KW-1185">Reference proteome</keyword>
<gene>
    <name evidence="2" type="ORF">AB6724_05845</name>
</gene>
<dbReference type="EMBL" id="JBFYGN010000005">
    <property type="protein sequence ID" value="MEX8192360.1"/>
    <property type="molecule type" value="Genomic_DNA"/>
</dbReference>
<organism evidence="2 3">
    <name type="scientific">Comamonas guangdongensis</name>
    <dbReference type="NCBI Taxonomy" id="510515"/>
    <lineage>
        <taxon>Bacteria</taxon>
        <taxon>Pseudomonadati</taxon>
        <taxon>Pseudomonadota</taxon>
        <taxon>Betaproteobacteria</taxon>
        <taxon>Burkholderiales</taxon>
        <taxon>Comamonadaceae</taxon>
        <taxon>Comamonas</taxon>
    </lineage>
</organism>
<sequence>MAERPLPGADAAAGSPASARPKLGTKLLIAAQWGLTVLGIFCLVGAAVVIAITPSAWPL</sequence>
<dbReference type="Proteomes" id="UP001561046">
    <property type="component" value="Unassembled WGS sequence"/>
</dbReference>
<keyword evidence="1" id="KW-0812">Transmembrane</keyword>
<accession>A0ABV3ZSI3</accession>
<name>A0ABV3ZSI3_9BURK</name>
<evidence type="ECO:0000256" key="1">
    <source>
        <dbReference type="SAM" id="Phobius"/>
    </source>
</evidence>